<dbReference type="Proteomes" id="UP000238479">
    <property type="component" value="Chromosome 7"/>
</dbReference>
<dbReference type="OrthoDB" id="1751331at2759"/>
<gene>
    <name evidence="2" type="ORF">RchiOBHm_Chr7g0207931</name>
</gene>
<feature type="domain" description="Replication factor-A protein 1 N-terminal" evidence="1">
    <location>
        <begin position="5"/>
        <end position="106"/>
    </location>
</feature>
<dbReference type="STRING" id="74649.A0A2P6P9K9"/>
<dbReference type="PANTHER" id="PTHR14944">
    <property type="entry name" value="RPA-RELATED PROTEIN RADX"/>
    <property type="match status" value="1"/>
</dbReference>
<dbReference type="Pfam" id="PF04057">
    <property type="entry name" value="Rep-A_N"/>
    <property type="match status" value="3"/>
</dbReference>
<reference evidence="2 3" key="1">
    <citation type="journal article" date="2018" name="Nat. Genet.">
        <title>The Rosa genome provides new insights in the design of modern roses.</title>
        <authorList>
            <person name="Bendahmane M."/>
        </authorList>
    </citation>
    <scope>NUCLEOTIDE SEQUENCE [LARGE SCALE GENOMIC DNA]</scope>
    <source>
        <strain evidence="3">cv. Old Blush</strain>
    </source>
</reference>
<dbReference type="GO" id="GO:0006260">
    <property type="term" value="P:DNA replication"/>
    <property type="evidence" value="ECO:0007669"/>
    <property type="project" value="InterPro"/>
</dbReference>
<dbReference type="InterPro" id="IPR007199">
    <property type="entry name" value="Rep_factor-A_N"/>
</dbReference>
<dbReference type="SUPFAM" id="SSF50249">
    <property type="entry name" value="Nucleic acid-binding proteins"/>
    <property type="match status" value="3"/>
</dbReference>
<organism evidence="2 3">
    <name type="scientific">Rosa chinensis</name>
    <name type="common">China rose</name>
    <dbReference type="NCBI Taxonomy" id="74649"/>
    <lineage>
        <taxon>Eukaryota</taxon>
        <taxon>Viridiplantae</taxon>
        <taxon>Streptophyta</taxon>
        <taxon>Embryophyta</taxon>
        <taxon>Tracheophyta</taxon>
        <taxon>Spermatophyta</taxon>
        <taxon>Magnoliopsida</taxon>
        <taxon>eudicotyledons</taxon>
        <taxon>Gunneridae</taxon>
        <taxon>Pentapetalae</taxon>
        <taxon>rosids</taxon>
        <taxon>fabids</taxon>
        <taxon>Rosales</taxon>
        <taxon>Rosaceae</taxon>
        <taxon>Rosoideae</taxon>
        <taxon>Rosoideae incertae sedis</taxon>
        <taxon>Rosa</taxon>
    </lineage>
</organism>
<feature type="domain" description="Replication factor-A protein 1 N-terminal" evidence="1">
    <location>
        <begin position="150"/>
        <end position="250"/>
    </location>
</feature>
<dbReference type="PANTHER" id="PTHR14944:SF2">
    <property type="entry name" value="RPA-RELATED PROTEIN RADX"/>
    <property type="match status" value="1"/>
</dbReference>
<evidence type="ECO:0000259" key="1">
    <source>
        <dbReference type="Pfam" id="PF04057"/>
    </source>
</evidence>
<proteinExistence type="predicted"/>
<dbReference type="InterPro" id="IPR040893">
    <property type="entry name" value="RADX"/>
</dbReference>
<dbReference type="AlphaFoldDB" id="A0A2P6P9K9"/>
<dbReference type="FunFam" id="2.40.50.140:FF:000117">
    <property type="entry name" value="Replication protein A subunit"/>
    <property type="match status" value="3"/>
</dbReference>
<protein>
    <submittedName>
        <fullName evidence="2">Putative nucleic acid-binding protein</fullName>
    </submittedName>
</protein>
<accession>A0A2P6P9K9</accession>
<sequence>MDPRLTEGAILKITTEFVDDNYKPILQVIDLKQIHTQRGGGQVTERYRVVISDGSHTAQGILSTQQNFLVQQGHLQKGSFVCLNQFICTTIQGRMIIIIVLLDVLVNKCDIIGQAARFSNALSSRTRLVDQTTETIISEPYSLPAMDARLTEGAILKITTEYFDDNYKPILQVIDLKQIHTHGGGQVTERYRVAVSDGSHTEQGMLATQQNFLVQQGHLQKGSVVRLKQFTCPTIQGRKIILIVVLDVLVDKCDIIGQAARFSNALSPRTRLVDQTTETIISEPYSLPAMDARLTEGAILNITTEYFDDNYKPILQVIDLKQIHTHGGGQVTERYRVAVSDGYHTEQGMLATQQNFLVQQGHLQKGSVVRLNQFTCTTIQGRKIIIIISLNVLVDKCDIIGQAAGFSNALSQWTILIDQTTEQFGSLGL</sequence>
<comment type="caution">
    <text evidence="2">The sequence shown here is derived from an EMBL/GenBank/DDBJ whole genome shotgun (WGS) entry which is preliminary data.</text>
</comment>
<evidence type="ECO:0000313" key="3">
    <source>
        <dbReference type="Proteomes" id="UP000238479"/>
    </source>
</evidence>
<dbReference type="GO" id="GO:0003697">
    <property type="term" value="F:single-stranded DNA binding"/>
    <property type="evidence" value="ECO:0007669"/>
    <property type="project" value="InterPro"/>
</dbReference>
<keyword evidence="3" id="KW-1185">Reference proteome</keyword>
<name>A0A2P6P9K9_ROSCH</name>
<dbReference type="Gene3D" id="2.40.50.140">
    <property type="entry name" value="Nucleic acid-binding proteins"/>
    <property type="match status" value="3"/>
</dbReference>
<dbReference type="CDD" id="cd04477">
    <property type="entry name" value="RPA1N"/>
    <property type="match status" value="3"/>
</dbReference>
<dbReference type="InterPro" id="IPR012340">
    <property type="entry name" value="NA-bd_OB-fold"/>
</dbReference>
<evidence type="ECO:0000313" key="2">
    <source>
        <dbReference type="EMBL" id="PRQ18608.1"/>
    </source>
</evidence>
<feature type="domain" description="Replication factor-A protein 1 N-terminal" evidence="1">
    <location>
        <begin position="294"/>
        <end position="394"/>
    </location>
</feature>
<dbReference type="Gramene" id="PRQ18608">
    <property type="protein sequence ID" value="PRQ18608"/>
    <property type="gene ID" value="RchiOBHm_Chr7g0207931"/>
</dbReference>
<dbReference type="EMBL" id="PDCK01000045">
    <property type="protein sequence ID" value="PRQ18608.1"/>
    <property type="molecule type" value="Genomic_DNA"/>
</dbReference>
<dbReference type="GO" id="GO:0005634">
    <property type="term" value="C:nucleus"/>
    <property type="evidence" value="ECO:0007669"/>
    <property type="project" value="InterPro"/>
</dbReference>